<dbReference type="EMBL" id="MU006309">
    <property type="protein sequence ID" value="KAF2849846.1"/>
    <property type="molecule type" value="Genomic_DNA"/>
</dbReference>
<reference evidence="2" key="1">
    <citation type="submission" date="2020-01" db="EMBL/GenBank/DDBJ databases">
        <authorList>
            <consortium name="DOE Joint Genome Institute"/>
            <person name="Haridas S."/>
            <person name="Albert R."/>
            <person name="Binder M."/>
            <person name="Bloem J."/>
            <person name="Labutti K."/>
            <person name="Salamov A."/>
            <person name="Andreopoulos B."/>
            <person name="Baker S.E."/>
            <person name="Barry K."/>
            <person name="Bills G."/>
            <person name="Bluhm B.H."/>
            <person name="Cannon C."/>
            <person name="Castanera R."/>
            <person name="Culley D.E."/>
            <person name="Daum C."/>
            <person name="Ezra D."/>
            <person name="Gonzalez J.B."/>
            <person name="Henrissat B."/>
            <person name="Kuo A."/>
            <person name="Liang C."/>
            <person name="Lipzen A."/>
            <person name="Lutzoni F."/>
            <person name="Magnuson J."/>
            <person name="Mondo S."/>
            <person name="Nolan M."/>
            <person name="Ohm R."/>
            <person name="Pangilinan J."/>
            <person name="Park H.-J."/>
            <person name="Ramirez L."/>
            <person name="Alfaro M."/>
            <person name="Sun H."/>
            <person name="Tritt A."/>
            <person name="Yoshinaga Y."/>
            <person name="Zwiers L.-H."/>
            <person name="Turgeon B.G."/>
            <person name="Goodwin S.B."/>
            <person name="Spatafora J.W."/>
            <person name="Crous P.W."/>
            <person name="Grigoriev I.V."/>
        </authorList>
    </citation>
    <scope>NUCLEOTIDE SEQUENCE</scope>
    <source>
        <strain evidence="2">IPT5</strain>
    </source>
</reference>
<sequence length="892" mass="98328">MDPEKVQSAREVNRVMQAHIRGLDSVPGLVKEELTVRGQACSTWMMLGARYLRTAETAMPREPMVFMRTREACVLYEARQVPQGQDTLSYPYMYTRYCAHDGWSVHAVMLSVSAASVRCVQVPMSVQSGSVESSSTISIRRQHNRPPSTTSPELRRQWLDGRVRREMLGQRAARTWPEARSQPWLHVEPRLVAAEAMLLDMLTANAAARHGDSPPHDEAPSPTRSGSFLAQLPLSLLGSYLRQQTASPALPSSPPNDAGPSLGPETAPTEQVPSTPTSQRHVMPHDEQLGSPAPSRPVSSGSSAPDDRLKKRAPRPKTSFLFALPVQPNSRSKLYIRPKVLLQLHQVIAAQRPKPVYEVIPFSLLPQRSTRRLARTFNTRERLGPHDLLIVEAEAYTTKDEDKRPDDERWGSREVIGVISPARSEKGVAKKTEICMNDGMSRWEVSDMPNGSFEFNTTDDHGLTLKARWVLKPPHLRRSSGMSNGTALSSAFPSGPDDNKYTFSTISASSRRHPIIATMTRARIDVMDSYAMPSAMSPPTAGHASPVLTRSSVDLNSIMDSSSDRLPIDTDDALRRFIVVSGIYVAANNYAPADNSGQSKSAACAIFRPITNRTVSMSVVDTPRSASPASTLDEGRHSIHKLFRSGTGSLCRRTSMEVPSSPASTKTTTNSSPVAKTRGRRASSDAPARSMTGSMRKRYGLAFEDQALPESEEERQGKRSMELLRIRELALPTPIERPSMEASPVVETKTRFTLTAIPSPIVIPPTSDGPTSPGPGITTPLGSPALLSPGLQSPERARKSQSAYNPVTTAGLWDSGVPDGPRLRSRPTSMVVSNERRRKEDKNKRSKSESNRKNSMVRGVEDDELMGLKRKGDWYRYKLKTHLKSLFKREKA</sequence>
<dbReference type="Proteomes" id="UP000799423">
    <property type="component" value="Unassembled WGS sequence"/>
</dbReference>
<feature type="region of interest" description="Disordered" evidence="1">
    <location>
        <begin position="652"/>
        <end position="720"/>
    </location>
</feature>
<organism evidence="2 3">
    <name type="scientific">Plenodomus tracheiphilus IPT5</name>
    <dbReference type="NCBI Taxonomy" id="1408161"/>
    <lineage>
        <taxon>Eukaryota</taxon>
        <taxon>Fungi</taxon>
        <taxon>Dikarya</taxon>
        <taxon>Ascomycota</taxon>
        <taxon>Pezizomycotina</taxon>
        <taxon>Dothideomycetes</taxon>
        <taxon>Pleosporomycetidae</taxon>
        <taxon>Pleosporales</taxon>
        <taxon>Pleosporineae</taxon>
        <taxon>Leptosphaeriaceae</taxon>
        <taxon>Plenodomus</taxon>
    </lineage>
</organism>
<protein>
    <submittedName>
        <fullName evidence="2">Uncharacterized protein</fullName>
    </submittedName>
</protein>
<dbReference type="OrthoDB" id="5404323at2759"/>
<feature type="region of interest" description="Disordered" evidence="1">
    <location>
        <begin position="208"/>
        <end position="227"/>
    </location>
</feature>
<keyword evidence="3" id="KW-1185">Reference proteome</keyword>
<feature type="compositionally biased region" description="Low complexity" evidence="1">
    <location>
        <begin position="764"/>
        <end position="794"/>
    </location>
</feature>
<evidence type="ECO:0000313" key="2">
    <source>
        <dbReference type="EMBL" id="KAF2849846.1"/>
    </source>
</evidence>
<feature type="region of interest" description="Disordered" evidence="1">
    <location>
        <begin position="759"/>
        <end position="861"/>
    </location>
</feature>
<feature type="compositionally biased region" description="Basic and acidic residues" evidence="1">
    <location>
        <begin position="209"/>
        <end position="219"/>
    </location>
</feature>
<evidence type="ECO:0000256" key="1">
    <source>
        <dbReference type="SAM" id="MobiDB-lite"/>
    </source>
</evidence>
<feature type="compositionally biased region" description="Polar residues" evidence="1">
    <location>
        <begin position="657"/>
        <end position="674"/>
    </location>
</feature>
<dbReference type="AlphaFoldDB" id="A0A6A7B2V2"/>
<feature type="compositionally biased region" description="Basic and acidic residues" evidence="1">
    <location>
        <begin position="834"/>
        <end position="852"/>
    </location>
</feature>
<evidence type="ECO:0000313" key="3">
    <source>
        <dbReference type="Proteomes" id="UP000799423"/>
    </source>
</evidence>
<feature type="region of interest" description="Disordered" evidence="1">
    <location>
        <begin position="133"/>
        <end position="154"/>
    </location>
</feature>
<accession>A0A6A7B2V2</accession>
<name>A0A6A7B2V2_9PLEO</name>
<feature type="compositionally biased region" description="Polar residues" evidence="1">
    <location>
        <begin position="268"/>
        <end position="280"/>
    </location>
</feature>
<proteinExistence type="predicted"/>
<feature type="region of interest" description="Disordered" evidence="1">
    <location>
        <begin position="245"/>
        <end position="316"/>
    </location>
</feature>
<gene>
    <name evidence="2" type="ORF">T440DRAFT_479656</name>
</gene>